<evidence type="ECO:0000256" key="12">
    <source>
        <dbReference type="RuleBase" id="RU367146"/>
    </source>
</evidence>
<keyword evidence="7" id="KW-0809">Transit peptide</keyword>
<evidence type="ECO:0000256" key="9">
    <source>
        <dbReference type="ARBA" id="ARBA00023010"/>
    </source>
</evidence>
<feature type="transmembrane region" description="Helical" evidence="12">
    <location>
        <begin position="60"/>
        <end position="79"/>
    </location>
</feature>
<keyword evidence="3 12" id="KW-0813">Transport</keyword>
<comment type="function">
    <text evidence="12">Component of the PAM complex, a complex required for the translocation of transit peptide-containing proteins from the inner membrane into the mitochondrial matrix in an ATP-dependent manner.</text>
</comment>
<dbReference type="PANTHER" id="PTHR28021:SF1">
    <property type="entry name" value="PRESEQUENCE TRANSLOCATED-ASSOCIATED MOTOR SUBUNIT PAM17, MITOCHONDRIAL"/>
    <property type="match status" value="1"/>
</dbReference>
<organism evidence="13 14">
    <name type="scientific">Mycena rosella</name>
    <name type="common">Pink bonnet</name>
    <name type="synonym">Agaricus rosellus</name>
    <dbReference type="NCBI Taxonomy" id="1033263"/>
    <lineage>
        <taxon>Eukaryota</taxon>
        <taxon>Fungi</taxon>
        <taxon>Dikarya</taxon>
        <taxon>Basidiomycota</taxon>
        <taxon>Agaricomycotina</taxon>
        <taxon>Agaricomycetes</taxon>
        <taxon>Agaricomycetidae</taxon>
        <taxon>Agaricales</taxon>
        <taxon>Marasmiineae</taxon>
        <taxon>Mycenaceae</taxon>
        <taxon>Mycena</taxon>
    </lineage>
</organism>
<evidence type="ECO:0000256" key="10">
    <source>
        <dbReference type="ARBA" id="ARBA00023128"/>
    </source>
</evidence>
<evidence type="ECO:0000256" key="8">
    <source>
        <dbReference type="ARBA" id="ARBA00022989"/>
    </source>
</evidence>
<keyword evidence="4 12" id="KW-0812">Transmembrane</keyword>
<evidence type="ECO:0000256" key="2">
    <source>
        <dbReference type="ARBA" id="ARBA00006837"/>
    </source>
</evidence>
<evidence type="ECO:0000256" key="3">
    <source>
        <dbReference type="ARBA" id="ARBA00022448"/>
    </source>
</evidence>
<reference evidence="13" key="1">
    <citation type="submission" date="2023-03" db="EMBL/GenBank/DDBJ databases">
        <title>Massive genome expansion in bonnet fungi (Mycena s.s.) driven by repeated elements and novel gene families across ecological guilds.</title>
        <authorList>
            <consortium name="Lawrence Berkeley National Laboratory"/>
            <person name="Harder C.B."/>
            <person name="Miyauchi S."/>
            <person name="Viragh M."/>
            <person name="Kuo A."/>
            <person name="Thoen E."/>
            <person name="Andreopoulos B."/>
            <person name="Lu D."/>
            <person name="Skrede I."/>
            <person name="Drula E."/>
            <person name="Henrissat B."/>
            <person name="Morin E."/>
            <person name="Kohler A."/>
            <person name="Barry K."/>
            <person name="LaButti K."/>
            <person name="Morin E."/>
            <person name="Salamov A."/>
            <person name="Lipzen A."/>
            <person name="Mereny Z."/>
            <person name="Hegedus B."/>
            <person name="Baldrian P."/>
            <person name="Stursova M."/>
            <person name="Weitz H."/>
            <person name="Taylor A."/>
            <person name="Grigoriev I.V."/>
            <person name="Nagy L.G."/>
            <person name="Martin F."/>
            <person name="Kauserud H."/>
        </authorList>
    </citation>
    <scope>NUCLEOTIDE SEQUENCE</scope>
    <source>
        <strain evidence="13">CBHHK067</strain>
    </source>
</reference>
<keyword evidence="5 12" id="KW-0999">Mitochondrion inner membrane</keyword>
<keyword evidence="9 12" id="KW-0811">Translocation</keyword>
<gene>
    <name evidence="13" type="ORF">B0H17DRAFT_1034766</name>
</gene>
<evidence type="ECO:0000313" key="13">
    <source>
        <dbReference type="EMBL" id="KAJ7706894.1"/>
    </source>
</evidence>
<evidence type="ECO:0000256" key="6">
    <source>
        <dbReference type="ARBA" id="ARBA00022927"/>
    </source>
</evidence>
<comment type="subunit">
    <text evidence="12">Component of the PAM complex.</text>
</comment>
<dbReference type="Pfam" id="PF08566">
    <property type="entry name" value="Pam17"/>
    <property type="match status" value="1"/>
</dbReference>
<keyword evidence="10 12" id="KW-0496">Mitochondrion</keyword>
<comment type="similarity">
    <text evidence="2 12">Belongs to the PAM17 family.</text>
</comment>
<dbReference type="GO" id="GO:0001405">
    <property type="term" value="C:PAM complex, Tim23 associated import motor"/>
    <property type="evidence" value="ECO:0007669"/>
    <property type="project" value="UniProtKB-UniRule"/>
</dbReference>
<comment type="caution">
    <text evidence="13">The sequence shown here is derived from an EMBL/GenBank/DDBJ whole genome shotgun (WGS) entry which is preliminary data.</text>
</comment>
<name>A0AAD7GWQ6_MYCRO</name>
<feature type="transmembrane region" description="Helical" evidence="12">
    <location>
        <begin position="99"/>
        <end position="123"/>
    </location>
</feature>
<dbReference type="InterPro" id="IPR013875">
    <property type="entry name" value="Pam17"/>
</dbReference>
<dbReference type="GO" id="GO:0030150">
    <property type="term" value="P:protein import into mitochondrial matrix"/>
    <property type="evidence" value="ECO:0007669"/>
    <property type="project" value="UniProtKB-UniRule"/>
</dbReference>
<evidence type="ECO:0000256" key="11">
    <source>
        <dbReference type="ARBA" id="ARBA00023136"/>
    </source>
</evidence>
<keyword evidence="6 12" id="KW-0653">Protein transport</keyword>
<comment type="subcellular location">
    <subcellularLocation>
        <location evidence="1 12">Mitochondrion inner membrane</location>
        <topology evidence="1 12">Multi-pass membrane protein</topology>
    </subcellularLocation>
</comment>
<dbReference type="PANTHER" id="PTHR28021">
    <property type="entry name" value="PRESEQUENCE TRANSLOCATED-ASSOCIATED MOTOR SUBUNIT PAM17, MITOCHONDRIAL"/>
    <property type="match status" value="1"/>
</dbReference>
<keyword evidence="8 12" id="KW-1133">Transmembrane helix</keyword>
<dbReference type="Proteomes" id="UP001221757">
    <property type="component" value="Unassembled WGS sequence"/>
</dbReference>
<dbReference type="AlphaFoldDB" id="A0AAD7GWQ6"/>
<evidence type="ECO:0000256" key="4">
    <source>
        <dbReference type="ARBA" id="ARBA00022692"/>
    </source>
</evidence>
<keyword evidence="11 12" id="KW-0472">Membrane</keyword>
<sequence length="194" mass="22230">MQNLAWTPLRQGCRQFPRFTARKNFGSASFLRSNSTAASAAFKELNWVEYLEIRRRRRRWQTVFTIPCSLAGLFGGAMYFGSLETDPMKPIMGIDPMMFYGGCTVICMGAGYVIGPSLGSSIWRVINRTSMAKIDARDREFYKHIAKNRVDASLQSATNPVPDYYGEKIGSLRQYKQWLRDQAKYRRKAVLPEE</sequence>
<evidence type="ECO:0000256" key="1">
    <source>
        <dbReference type="ARBA" id="ARBA00004448"/>
    </source>
</evidence>
<proteinExistence type="inferred from homology"/>
<evidence type="ECO:0000313" key="14">
    <source>
        <dbReference type="Proteomes" id="UP001221757"/>
    </source>
</evidence>
<evidence type="ECO:0000256" key="7">
    <source>
        <dbReference type="ARBA" id="ARBA00022946"/>
    </source>
</evidence>
<dbReference type="EMBL" id="JARKIE010000006">
    <property type="protein sequence ID" value="KAJ7706894.1"/>
    <property type="molecule type" value="Genomic_DNA"/>
</dbReference>
<accession>A0AAD7GWQ6</accession>
<evidence type="ECO:0000256" key="5">
    <source>
        <dbReference type="ARBA" id="ARBA00022792"/>
    </source>
</evidence>
<protein>
    <recommendedName>
        <fullName evidence="12">Presequence translocated-associated motor subunit PAM17</fullName>
    </recommendedName>
</protein>
<keyword evidence="14" id="KW-1185">Reference proteome</keyword>